<protein>
    <submittedName>
        <fullName evidence="1">Uncharacterized protein</fullName>
    </submittedName>
</protein>
<dbReference type="Proteomes" id="UP000029737">
    <property type="component" value="Unassembled WGS sequence"/>
</dbReference>
<organism evidence="1 4">
    <name type="scientific">Actinopolyspora erythraea</name>
    <dbReference type="NCBI Taxonomy" id="414996"/>
    <lineage>
        <taxon>Bacteria</taxon>
        <taxon>Bacillati</taxon>
        <taxon>Actinomycetota</taxon>
        <taxon>Actinomycetes</taxon>
        <taxon>Actinopolysporales</taxon>
        <taxon>Actinopolysporaceae</taxon>
        <taxon>Actinopolyspora</taxon>
    </lineage>
</organism>
<name>A0A099D5N7_9ACTN</name>
<dbReference type="HOGENOM" id="CLU_2447989_0_0_11"/>
<evidence type="ECO:0000313" key="4">
    <source>
        <dbReference type="Proteomes" id="UP000215043"/>
    </source>
</evidence>
<reference evidence="2 3" key="1">
    <citation type="journal article" date="2014" name="PLoS ONE">
        <title>Identification and Characterization of a New Erythromycin Biosynthetic Gene Cluster in Actinopolyspora erythraea YIM90600, a Novel Erythronolide-Producing Halophilic Actinomycete Isolated from Salt Field.</title>
        <authorList>
            <person name="Chen D."/>
            <person name="Feng J."/>
            <person name="Huang L."/>
            <person name="Zhang Q."/>
            <person name="Wu J."/>
            <person name="Zhu X."/>
            <person name="Duan Y."/>
            <person name="Xu Z."/>
        </authorList>
    </citation>
    <scope>NUCLEOTIDE SEQUENCE [LARGE SCALE GENOMIC DNA]</scope>
    <source>
        <strain evidence="2 3">YIM90600</strain>
    </source>
</reference>
<proteinExistence type="predicted"/>
<gene>
    <name evidence="1" type="ORF">CDG81_13615</name>
    <name evidence="2" type="ORF">IL38_16190</name>
</gene>
<evidence type="ECO:0000313" key="3">
    <source>
        <dbReference type="Proteomes" id="UP000029737"/>
    </source>
</evidence>
<evidence type="ECO:0000313" key="1">
    <source>
        <dbReference type="EMBL" id="ASU79152.1"/>
    </source>
</evidence>
<reference evidence="1 4" key="2">
    <citation type="submission" date="2017-08" db="EMBL/GenBank/DDBJ databases">
        <title>The complete genome sequence of moderately halophilic actinomycete Actinopolyspora erythraea YIM 90600, the producer of novel erythromycin, novel actinopolysporins A-C and tubercidin.</title>
        <authorList>
            <person name="Yin M."/>
            <person name="Tang S."/>
        </authorList>
    </citation>
    <scope>NUCLEOTIDE SEQUENCE [LARGE SCALE GENOMIC DNA]</scope>
    <source>
        <strain evidence="1 4">YIM 90600</strain>
    </source>
</reference>
<dbReference type="OrthoDB" id="9915680at2"/>
<evidence type="ECO:0000313" key="2">
    <source>
        <dbReference type="EMBL" id="KGI80665.1"/>
    </source>
</evidence>
<dbReference type="RefSeq" id="WP_043574995.1">
    <property type="nucleotide sequence ID" value="NZ_CP022752.1"/>
</dbReference>
<dbReference type="EMBL" id="JPMV01000028">
    <property type="protein sequence ID" value="KGI80665.1"/>
    <property type="molecule type" value="Genomic_DNA"/>
</dbReference>
<accession>A0A099D5N7</accession>
<dbReference type="Proteomes" id="UP000215043">
    <property type="component" value="Chromosome"/>
</dbReference>
<dbReference type="KEGG" id="aey:CDG81_13615"/>
<keyword evidence="3" id="KW-1185">Reference proteome</keyword>
<dbReference type="EMBL" id="CP022752">
    <property type="protein sequence ID" value="ASU79152.1"/>
    <property type="molecule type" value="Genomic_DNA"/>
</dbReference>
<sequence>MSELAQAVAGLDTAPVRAVLSAAYPSVLDEHYLANGCLCHSYLDRKTGARVRIVEAPVAGIPVEVIGDAELWHRIRAVAAEAASTSTAT</sequence>
<dbReference type="AlphaFoldDB" id="A0A099D5N7"/>